<dbReference type="Proteomes" id="UP000250918">
    <property type="component" value="Unassembled WGS sequence"/>
</dbReference>
<comment type="similarity">
    <text evidence="1 2">Belongs to the UPF0251 family.</text>
</comment>
<protein>
    <recommendedName>
        <fullName evidence="2">UPF0251 protein C3F09_03725</fullName>
    </recommendedName>
</protein>
<name>A0A855X2V8_9BACT</name>
<reference evidence="4 5" key="1">
    <citation type="journal article" date="2018" name="ISME J.">
        <title>A methanotrophic archaeon couples anaerobic oxidation of methane to Fe(III) reduction.</title>
        <authorList>
            <person name="Cai C."/>
            <person name="Leu A.O."/>
            <person name="Xie G.J."/>
            <person name="Guo J."/>
            <person name="Feng Y."/>
            <person name="Zhao J.X."/>
            <person name="Tyson G.W."/>
            <person name="Yuan Z."/>
            <person name="Hu S."/>
        </authorList>
    </citation>
    <scope>NUCLEOTIDE SEQUENCE [LARGE SCALE GENOMIC DNA]</scope>
    <source>
        <strain evidence="4">FeB_12</strain>
    </source>
</reference>
<dbReference type="PANTHER" id="PTHR37478:SF2">
    <property type="entry name" value="UPF0251 PROTEIN TK0562"/>
    <property type="match status" value="1"/>
</dbReference>
<evidence type="ECO:0000256" key="1">
    <source>
        <dbReference type="ARBA" id="ARBA00009350"/>
    </source>
</evidence>
<dbReference type="Pfam" id="PF02001">
    <property type="entry name" value="DUF134"/>
    <property type="match status" value="1"/>
</dbReference>
<accession>A0A855X2V8</accession>
<evidence type="ECO:0000313" key="5">
    <source>
        <dbReference type="Proteomes" id="UP000250918"/>
    </source>
</evidence>
<feature type="region of interest" description="Disordered" evidence="3">
    <location>
        <begin position="133"/>
        <end position="167"/>
    </location>
</feature>
<evidence type="ECO:0000256" key="3">
    <source>
        <dbReference type="SAM" id="MobiDB-lite"/>
    </source>
</evidence>
<comment type="caution">
    <text evidence="4">The sequence shown here is derived from an EMBL/GenBank/DDBJ whole genome shotgun (WGS) entry which is preliminary data.</text>
</comment>
<dbReference type="AlphaFoldDB" id="A0A855X2V8"/>
<proteinExistence type="inferred from homology"/>
<dbReference type="HAMAP" id="MF_00674">
    <property type="entry name" value="UPF0251"/>
    <property type="match status" value="1"/>
</dbReference>
<evidence type="ECO:0000313" key="4">
    <source>
        <dbReference type="EMBL" id="PWB74630.1"/>
    </source>
</evidence>
<dbReference type="InterPro" id="IPR002852">
    <property type="entry name" value="UPF0251"/>
</dbReference>
<sequence>MARPKCARLVDGLPGTTYFKPRGIPLVDLEEVVLSVDEFEALRLADFDGLYHENAAARMFISRATFGRILESAHKKVADSLINGKAIKVEGGVIKMAQKRVFQCSACEHTWEIPFGTGRPEACPQCSSNNLHRADSDRGHGRGGGGGRGAGCRHRHGQAATSTKETT</sequence>
<dbReference type="PANTHER" id="PTHR37478">
    <property type="match status" value="1"/>
</dbReference>
<evidence type="ECO:0000256" key="2">
    <source>
        <dbReference type="HAMAP-Rule" id="MF_00674"/>
    </source>
</evidence>
<dbReference type="EMBL" id="PQAP01000026">
    <property type="protein sequence ID" value="PWB74630.1"/>
    <property type="molecule type" value="Genomic_DNA"/>
</dbReference>
<organism evidence="4 5">
    <name type="scientific">candidate division GN15 bacterium</name>
    <dbReference type="NCBI Taxonomy" id="2072418"/>
    <lineage>
        <taxon>Bacteria</taxon>
        <taxon>candidate division GN15</taxon>
    </lineage>
</organism>
<gene>
    <name evidence="4" type="ORF">C3F09_03725</name>
</gene>